<feature type="region of interest" description="Disordered" evidence="1">
    <location>
        <begin position="1"/>
        <end position="109"/>
    </location>
</feature>
<sequence length="670" mass="71820">MGLRDLFRSKSSTPSTPQPSPGAPANDPRAKDSDLRAQGTQNADEPGRGAVEANAAQQDQVNDRNVGEGSNALAVDHEVHGNDAARGANTPQGTEAHGTDTQQLPESGPLRNLVDILLSRGADRARLTLVQSGNVMTHQTRQAHGEAQDEVENGTVDQGSPLFDDVADLYTQAMNTPVGPWRQLDLTVTPEQNGQRMVTVDYAFPSGQSRKESYVQGRALSGHGTDRADDVRTGDARTTDVRADEGRTHGDSTSSAGAGLAGAGLGAAAGAGVASGLNRDDNDRRTADSDRADDVRTGTDARDTDNVGSTEVSDERYTEASVSDRDGIQDRSETDIESVRVVDGTDASPVANGQIVTKGDPDPIVITADDQSDRDQSHPEDSFRAAAAQNGERNDTLLAEDSQRADSDAAYGESADRDAQDSVLDGREAETHADDQRDSLRDDRDDRNDRGDLPEHVDESEFGGFSEPESPVAPTGAGAAALAADADPSDAPQMAQSTDVAPSYTAPSEQPSGDSPATGNLVLTLSDVQSRLNEAQRHLFGEGGTARDVSTVLIRVRALGTYYDALTHVRLNGFWDQRGTFDLVPENLLKVQELKDDSYVEGSGAPLAMMFRFRPGVPPEVSFDYSDEEAFVRYEQRLPGQNYLEELRMFPRTGSNIPQHMNDALQDWNY</sequence>
<comment type="caution">
    <text evidence="2">The sequence shown here is derived from an EMBL/GenBank/DDBJ whole genome shotgun (WGS) entry which is preliminary data.</text>
</comment>
<accession>A0ABV3V0R1</accession>
<dbReference type="Proteomes" id="UP001558481">
    <property type="component" value="Unassembled WGS sequence"/>
</dbReference>
<protein>
    <submittedName>
        <fullName evidence="2">Uncharacterized protein</fullName>
    </submittedName>
</protein>
<feature type="compositionally biased region" description="Polar residues" evidence="1">
    <location>
        <begin position="494"/>
        <end position="520"/>
    </location>
</feature>
<proteinExistence type="predicted"/>
<reference evidence="2 3" key="1">
    <citation type="journal article" date="2024" name="Fungal Genet. Biol.">
        <title>The porcine skin microbiome exhibits broad fungal antagonism.</title>
        <authorList>
            <person name="De La Cruz K.F."/>
            <person name="Townsend E.C."/>
            <person name="Alex Cheong J.Z."/>
            <person name="Salamzade R."/>
            <person name="Liu A."/>
            <person name="Sandstrom S."/>
            <person name="Davila E."/>
            <person name="Huang L."/>
            <person name="Xu K.H."/>
            <person name="Wu S.Y."/>
            <person name="Meudt J.J."/>
            <person name="Shanmuganayagam D."/>
            <person name="Gibson A.L.F."/>
            <person name="Kalan L.R."/>
        </authorList>
    </citation>
    <scope>NUCLEOTIDE SEQUENCE [LARGE SCALE GENOMIC DNA]</scope>
    <source>
        <strain evidence="2 3">LK2625</strain>
    </source>
</reference>
<feature type="compositionally biased region" description="Basic and acidic residues" evidence="1">
    <location>
        <begin position="224"/>
        <end position="250"/>
    </location>
</feature>
<gene>
    <name evidence="2" type="ORF">VVR66_06185</name>
</gene>
<feature type="compositionally biased region" description="Low complexity" evidence="1">
    <location>
        <begin position="462"/>
        <end position="492"/>
    </location>
</feature>
<feature type="compositionally biased region" description="Basic and acidic residues" evidence="1">
    <location>
        <begin position="313"/>
        <end position="340"/>
    </location>
</feature>
<organism evidence="2 3">
    <name type="scientific">Kocuria carniphila</name>
    <dbReference type="NCBI Taxonomy" id="262208"/>
    <lineage>
        <taxon>Bacteria</taxon>
        <taxon>Bacillati</taxon>
        <taxon>Actinomycetota</taxon>
        <taxon>Actinomycetes</taxon>
        <taxon>Micrococcales</taxon>
        <taxon>Micrococcaceae</taxon>
        <taxon>Kocuria</taxon>
    </lineage>
</organism>
<feature type="region of interest" description="Disordered" evidence="1">
    <location>
        <begin position="272"/>
        <end position="520"/>
    </location>
</feature>
<feature type="compositionally biased region" description="Basic and acidic residues" evidence="1">
    <location>
        <begin position="371"/>
        <end position="383"/>
    </location>
</feature>
<feature type="compositionally biased region" description="Basic and acidic residues" evidence="1">
    <location>
        <begin position="414"/>
        <end position="459"/>
    </location>
</feature>
<evidence type="ECO:0000313" key="3">
    <source>
        <dbReference type="Proteomes" id="UP001558481"/>
    </source>
</evidence>
<keyword evidence="3" id="KW-1185">Reference proteome</keyword>
<dbReference type="EMBL" id="JAYWLU010000005">
    <property type="protein sequence ID" value="MEX3594296.1"/>
    <property type="molecule type" value="Genomic_DNA"/>
</dbReference>
<feature type="compositionally biased region" description="Polar residues" evidence="1">
    <location>
        <begin position="89"/>
        <end position="105"/>
    </location>
</feature>
<feature type="compositionally biased region" description="Basic and acidic residues" evidence="1">
    <location>
        <begin position="278"/>
        <end position="305"/>
    </location>
</feature>
<evidence type="ECO:0000256" key="1">
    <source>
        <dbReference type="SAM" id="MobiDB-lite"/>
    </source>
</evidence>
<feature type="region of interest" description="Disordered" evidence="1">
    <location>
        <begin position="208"/>
        <end position="258"/>
    </location>
</feature>
<evidence type="ECO:0000313" key="2">
    <source>
        <dbReference type="EMBL" id="MEX3594296.1"/>
    </source>
</evidence>
<name>A0ABV3V0R1_9MICC</name>
<dbReference type="RefSeq" id="WP_368629149.1">
    <property type="nucleotide sequence ID" value="NZ_JAYWLU010000005.1"/>
</dbReference>